<protein>
    <submittedName>
        <fullName evidence="2">Uncharacterized protein</fullName>
    </submittedName>
</protein>
<gene>
    <name evidence="2" type="ORF">B0H17DRAFT_1133135</name>
</gene>
<dbReference type="EMBL" id="JARKIE010000052">
    <property type="protein sequence ID" value="KAJ7692408.1"/>
    <property type="molecule type" value="Genomic_DNA"/>
</dbReference>
<sequence length="110" mass="11719">MGGALSPLEDSEENLVTGWGSVWASESSSPLPGGSRIPAGWDDEFVRSSQPFNDGEEGLKGPLISKLQASHLTPWDGPHPHPIPPLEPLPMPPLALLAPGHQLLEFGKQQ</sequence>
<name>A0AAD7GFL4_MYCRO</name>
<evidence type="ECO:0000313" key="2">
    <source>
        <dbReference type="EMBL" id="KAJ7692408.1"/>
    </source>
</evidence>
<feature type="region of interest" description="Disordered" evidence="1">
    <location>
        <begin position="23"/>
        <end position="42"/>
    </location>
</feature>
<proteinExistence type="predicted"/>
<dbReference type="Proteomes" id="UP001221757">
    <property type="component" value="Unassembled WGS sequence"/>
</dbReference>
<keyword evidence="3" id="KW-1185">Reference proteome</keyword>
<reference evidence="2" key="1">
    <citation type="submission" date="2023-03" db="EMBL/GenBank/DDBJ databases">
        <title>Massive genome expansion in bonnet fungi (Mycena s.s.) driven by repeated elements and novel gene families across ecological guilds.</title>
        <authorList>
            <consortium name="Lawrence Berkeley National Laboratory"/>
            <person name="Harder C.B."/>
            <person name="Miyauchi S."/>
            <person name="Viragh M."/>
            <person name="Kuo A."/>
            <person name="Thoen E."/>
            <person name="Andreopoulos B."/>
            <person name="Lu D."/>
            <person name="Skrede I."/>
            <person name="Drula E."/>
            <person name="Henrissat B."/>
            <person name="Morin E."/>
            <person name="Kohler A."/>
            <person name="Barry K."/>
            <person name="LaButti K."/>
            <person name="Morin E."/>
            <person name="Salamov A."/>
            <person name="Lipzen A."/>
            <person name="Mereny Z."/>
            <person name="Hegedus B."/>
            <person name="Baldrian P."/>
            <person name="Stursova M."/>
            <person name="Weitz H."/>
            <person name="Taylor A."/>
            <person name="Grigoriev I.V."/>
            <person name="Nagy L.G."/>
            <person name="Martin F."/>
            <person name="Kauserud H."/>
        </authorList>
    </citation>
    <scope>NUCLEOTIDE SEQUENCE</scope>
    <source>
        <strain evidence="2">CBHHK067</strain>
    </source>
</reference>
<dbReference type="AlphaFoldDB" id="A0AAD7GFL4"/>
<comment type="caution">
    <text evidence="2">The sequence shown here is derived from an EMBL/GenBank/DDBJ whole genome shotgun (WGS) entry which is preliminary data.</text>
</comment>
<evidence type="ECO:0000256" key="1">
    <source>
        <dbReference type="SAM" id="MobiDB-lite"/>
    </source>
</evidence>
<evidence type="ECO:0000313" key="3">
    <source>
        <dbReference type="Proteomes" id="UP001221757"/>
    </source>
</evidence>
<organism evidence="2 3">
    <name type="scientific">Mycena rosella</name>
    <name type="common">Pink bonnet</name>
    <name type="synonym">Agaricus rosellus</name>
    <dbReference type="NCBI Taxonomy" id="1033263"/>
    <lineage>
        <taxon>Eukaryota</taxon>
        <taxon>Fungi</taxon>
        <taxon>Dikarya</taxon>
        <taxon>Basidiomycota</taxon>
        <taxon>Agaricomycotina</taxon>
        <taxon>Agaricomycetes</taxon>
        <taxon>Agaricomycetidae</taxon>
        <taxon>Agaricales</taxon>
        <taxon>Marasmiineae</taxon>
        <taxon>Mycenaceae</taxon>
        <taxon>Mycena</taxon>
    </lineage>
</organism>
<accession>A0AAD7GFL4</accession>